<evidence type="ECO:0000313" key="2">
    <source>
        <dbReference type="EMBL" id="KER33619.1"/>
    </source>
</evidence>
<evidence type="ECO:0000256" key="1">
    <source>
        <dbReference type="SAM" id="MobiDB-lite"/>
    </source>
</evidence>
<feature type="compositionally biased region" description="Polar residues" evidence="1">
    <location>
        <begin position="80"/>
        <end position="92"/>
    </location>
</feature>
<dbReference type="KEGG" id="ovi:T265_00510"/>
<protein>
    <submittedName>
        <fullName evidence="2">Uncharacterized protein</fullName>
    </submittedName>
</protein>
<dbReference type="GeneID" id="20314698"/>
<dbReference type="RefSeq" id="XP_009162578.1">
    <property type="nucleotide sequence ID" value="XM_009164314.1"/>
</dbReference>
<name>A0A075AJM0_OPIVI</name>
<proteinExistence type="predicted"/>
<dbReference type="CTD" id="20314698"/>
<keyword evidence="3" id="KW-1185">Reference proteome</keyword>
<dbReference type="AlphaFoldDB" id="A0A075AJM0"/>
<evidence type="ECO:0000313" key="3">
    <source>
        <dbReference type="Proteomes" id="UP000054324"/>
    </source>
</evidence>
<organism evidence="2 3">
    <name type="scientific">Opisthorchis viverrini</name>
    <name type="common">Southeast Asian liver fluke</name>
    <dbReference type="NCBI Taxonomy" id="6198"/>
    <lineage>
        <taxon>Eukaryota</taxon>
        <taxon>Metazoa</taxon>
        <taxon>Spiralia</taxon>
        <taxon>Lophotrochozoa</taxon>
        <taxon>Platyhelminthes</taxon>
        <taxon>Trematoda</taxon>
        <taxon>Digenea</taxon>
        <taxon>Opisthorchiida</taxon>
        <taxon>Opisthorchiata</taxon>
        <taxon>Opisthorchiidae</taxon>
        <taxon>Opisthorchis</taxon>
    </lineage>
</organism>
<feature type="compositionally biased region" description="Basic and acidic residues" evidence="1">
    <location>
        <begin position="55"/>
        <end position="72"/>
    </location>
</feature>
<reference evidence="2 3" key="1">
    <citation type="submission" date="2013-11" db="EMBL/GenBank/DDBJ databases">
        <title>Opisthorchis viverrini - life in the bile duct.</title>
        <authorList>
            <person name="Young N.D."/>
            <person name="Nagarajan N."/>
            <person name="Lin S.J."/>
            <person name="Korhonen P.K."/>
            <person name="Jex A.R."/>
            <person name="Hall R.S."/>
            <person name="Safavi-Hemami H."/>
            <person name="Kaewkong W."/>
            <person name="Bertrand D."/>
            <person name="Gao S."/>
            <person name="Seet Q."/>
            <person name="Wongkham S."/>
            <person name="Teh B.T."/>
            <person name="Wongkham C."/>
            <person name="Intapan P.M."/>
            <person name="Maleewong W."/>
            <person name="Yang X."/>
            <person name="Hu M."/>
            <person name="Wang Z."/>
            <person name="Hofmann A."/>
            <person name="Sternberg P.W."/>
            <person name="Tan P."/>
            <person name="Wang J."/>
            <person name="Gasser R.B."/>
        </authorList>
    </citation>
    <scope>NUCLEOTIDE SEQUENCE [LARGE SCALE GENOMIC DNA]</scope>
</reference>
<gene>
    <name evidence="2" type="ORF">T265_00510</name>
</gene>
<dbReference type="EMBL" id="KL596623">
    <property type="protein sequence ID" value="KER33619.1"/>
    <property type="molecule type" value="Genomic_DNA"/>
</dbReference>
<accession>A0A075AJM0</accession>
<dbReference type="Proteomes" id="UP000054324">
    <property type="component" value="Unassembled WGS sequence"/>
</dbReference>
<feature type="region of interest" description="Disordered" evidence="1">
    <location>
        <begin position="1"/>
        <end position="92"/>
    </location>
</feature>
<sequence>MDEVTATGGRETVTQTEQEAVRRSEQGRVVPQPSQGTVPDHLSLRKVRFLKVTPKRPEPTETLKLHQNLDRKASKHPGQSVIQSNQQKPIRV</sequence>